<dbReference type="Pfam" id="PF03227">
    <property type="entry name" value="GILT"/>
    <property type="match status" value="1"/>
</dbReference>
<proteinExistence type="inferred from homology"/>
<comment type="similarity">
    <text evidence="2">Belongs to the GILT family.</text>
</comment>
<reference evidence="7 8" key="1">
    <citation type="submission" date="2019-12" db="EMBL/GenBank/DDBJ databases">
        <authorList>
            <person name="Floudas D."/>
            <person name="Bentzer J."/>
            <person name="Ahren D."/>
            <person name="Johansson T."/>
            <person name="Persson P."/>
            <person name="Tunlid A."/>
        </authorList>
    </citation>
    <scope>NUCLEOTIDE SEQUENCE [LARGE SCALE GENOMIC DNA]</scope>
    <source>
        <strain evidence="7 8">CBS 102.39</strain>
    </source>
</reference>
<organism evidence="7 8">
    <name type="scientific">Agrocybe pediades</name>
    <dbReference type="NCBI Taxonomy" id="84607"/>
    <lineage>
        <taxon>Eukaryota</taxon>
        <taxon>Fungi</taxon>
        <taxon>Dikarya</taxon>
        <taxon>Basidiomycota</taxon>
        <taxon>Agaricomycotina</taxon>
        <taxon>Agaricomycetes</taxon>
        <taxon>Agaricomycetidae</taxon>
        <taxon>Agaricales</taxon>
        <taxon>Agaricineae</taxon>
        <taxon>Strophariaceae</taxon>
        <taxon>Agrocybe</taxon>
    </lineage>
</organism>
<evidence type="ECO:0000256" key="3">
    <source>
        <dbReference type="ARBA" id="ARBA00022525"/>
    </source>
</evidence>
<dbReference type="GO" id="GO:0016671">
    <property type="term" value="F:oxidoreductase activity, acting on a sulfur group of donors, disulfide as acceptor"/>
    <property type="evidence" value="ECO:0007669"/>
    <property type="project" value="InterPro"/>
</dbReference>
<comment type="subcellular location">
    <subcellularLocation>
        <location evidence="1">Secreted</location>
    </subcellularLocation>
</comment>
<accession>A0A8H4QXS3</accession>
<dbReference type="AlphaFoldDB" id="A0A8H4QXS3"/>
<dbReference type="OrthoDB" id="958254at2759"/>
<evidence type="ECO:0000256" key="6">
    <source>
        <dbReference type="SAM" id="SignalP"/>
    </source>
</evidence>
<comment type="caution">
    <text evidence="7">The sequence shown here is derived from an EMBL/GenBank/DDBJ whole genome shotgun (WGS) entry which is preliminary data.</text>
</comment>
<evidence type="ECO:0000256" key="1">
    <source>
        <dbReference type="ARBA" id="ARBA00004613"/>
    </source>
</evidence>
<keyword evidence="5" id="KW-0325">Glycoprotein</keyword>
<evidence type="ECO:0000313" key="8">
    <source>
        <dbReference type="Proteomes" id="UP000521872"/>
    </source>
</evidence>
<dbReference type="PANTHER" id="PTHR13234">
    <property type="entry name" value="GAMMA-INTERFERON INDUCIBLE LYSOSOMAL THIOL REDUCTASE GILT"/>
    <property type="match status" value="1"/>
</dbReference>
<dbReference type="InterPro" id="IPR004911">
    <property type="entry name" value="Interferon-induced_GILT"/>
</dbReference>
<keyword evidence="3" id="KW-0964">Secreted</keyword>
<dbReference type="Gene3D" id="3.40.30.10">
    <property type="entry name" value="Glutaredoxin"/>
    <property type="match status" value="1"/>
</dbReference>
<evidence type="ECO:0008006" key="9">
    <source>
        <dbReference type="Google" id="ProtNLM"/>
    </source>
</evidence>
<evidence type="ECO:0000256" key="2">
    <source>
        <dbReference type="ARBA" id="ARBA00005679"/>
    </source>
</evidence>
<dbReference type="EMBL" id="JAACJL010000016">
    <property type="protein sequence ID" value="KAF4619163.1"/>
    <property type="molecule type" value="Genomic_DNA"/>
</dbReference>
<sequence length="232" mass="25461">MKSSYTALLTSILSSCTVLATHLPLSIYSSQSRLNVEDSKVPVQLGVMSQCPDALLCESVFDQVLQKVSNKVDLSLVYVANIDDNQPDFGVRCMHGPQECAGNVQQLCVKKHEPFENWWAFVQCHNFQGREKIGRPDVALKCARAAGIDWENSGAAACIGLDGEAKAKEGVNLLKESTLLGKELGIKNSCTVLISGKAVCVHDGTWRNCENGHTVSDFVKQIEDEYKRLNED</sequence>
<dbReference type="PANTHER" id="PTHR13234:SF8">
    <property type="entry name" value="GAMMA-INTERFERON-INDUCIBLE LYSOSOMAL THIOL REDUCTASE"/>
    <property type="match status" value="1"/>
</dbReference>
<evidence type="ECO:0000256" key="4">
    <source>
        <dbReference type="ARBA" id="ARBA00022729"/>
    </source>
</evidence>
<dbReference type="Proteomes" id="UP000521872">
    <property type="component" value="Unassembled WGS sequence"/>
</dbReference>
<feature type="chain" id="PRO_5034673366" description="Gamma interferon inducible lysosomal thiol reductase GILT" evidence="6">
    <location>
        <begin position="21"/>
        <end position="232"/>
    </location>
</feature>
<evidence type="ECO:0000256" key="5">
    <source>
        <dbReference type="ARBA" id="ARBA00023180"/>
    </source>
</evidence>
<keyword evidence="8" id="KW-1185">Reference proteome</keyword>
<protein>
    <recommendedName>
        <fullName evidence="9">Gamma interferon inducible lysosomal thiol reductase GILT</fullName>
    </recommendedName>
</protein>
<keyword evidence="4 6" id="KW-0732">Signal</keyword>
<feature type="signal peptide" evidence="6">
    <location>
        <begin position="1"/>
        <end position="20"/>
    </location>
</feature>
<dbReference type="GO" id="GO:0005576">
    <property type="term" value="C:extracellular region"/>
    <property type="evidence" value="ECO:0007669"/>
    <property type="project" value="UniProtKB-SubCell"/>
</dbReference>
<evidence type="ECO:0000313" key="7">
    <source>
        <dbReference type="EMBL" id="KAF4619163.1"/>
    </source>
</evidence>
<dbReference type="PROSITE" id="PS51257">
    <property type="entry name" value="PROKAR_LIPOPROTEIN"/>
    <property type="match status" value="1"/>
</dbReference>
<gene>
    <name evidence="7" type="ORF">D9613_005088</name>
</gene>
<name>A0A8H4QXS3_9AGAR</name>